<protein>
    <submittedName>
        <fullName evidence="1">Uncharacterized protein</fullName>
    </submittedName>
</protein>
<dbReference type="AlphaFoldDB" id="A0A7J2TZS0"/>
<evidence type="ECO:0000313" key="1">
    <source>
        <dbReference type="EMBL" id="HEM66011.1"/>
    </source>
</evidence>
<accession>A0A7J2TZS0</accession>
<organism evidence="1">
    <name type="scientific">Ignisphaera aggregans</name>
    <dbReference type="NCBI Taxonomy" id="334771"/>
    <lineage>
        <taxon>Archaea</taxon>
        <taxon>Thermoproteota</taxon>
        <taxon>Thermoprotei</taxon>
        <taxon>Desulfurococcales</taxon>
        <taxon>Desulfurococcaceae</taxon>
        <taxon>Ignisphaera</taxon>
    </lineage>
</organism>
<proteinExistence type="predicted"/>
<comment type="caution">
    <text evidence="1">The sequence shown here is derived from an EMBL/GenBank/DDBJ whole genome shotgun (WGS) entry which is preliminary data.</text>
</comment>
<gene>
    <name evidence="1" type="ORF">ENO26_00265</name>
</gene>
<name>A0A7J2TZS0_9CREN</name>
<sequence length="332" mass="38687">MRIKILVTSSNLSILTAVLHKTEDLLKYIKIFRISHVDDVVMLWRILNKYIQDIKMSGYDYCLFTPVLGVAPYISRALNIPFFTHQILIVVKRSYITSLTSLEMFQHDAATWINRIMKHDSSKTIDKDLELSFMIYYDRETLWQILLSDIPIIISVDYDKILSIGKCKEFSVVQFTRYSAFKGLPIDVNSGEAYVITPTPLYQDSKKICNPLTCIDVAISSPYSFNNEIEFLQRFQYDNLKKMEKIFIEFWSSMVYLDRDAYDYIWFFTPLVKDLSIAGRMLASRNTMPKIVKVALLQDLFAEFGAINSKRIWISLLLKNIMVNSKTKVVFI</sequence>
<dbReference type="EMBL" id="DSEU01000001">
    <property type="protein sequence ID" value="HEM66011.1"/>
    <property type="molecule type" value="Genomic_DNA"/>
</dbReference>
<reference evidence="1" key="1">
    <citation type="journal article" date="2020" name="mSystems">
        <title>Genome- and Community-Level Interaction Insights into Carbon Utilization and Element Cycling Functions of Hydrothermarchaeota in Hydrothermal Sediment.</title>
        <authorList>
            <person name="Zhou Z."/>
            <person name="Liu Y."/>
            <person name="Xu W."/>
            <person name="Pan J."/>
            <person name="Luo Z.H."/>
            <person name="Li M."/>
        </authorList>
    </citation>
    <scope>NUCLEOTIDE SEQUENCE [LARGE SCALE GENOMIC DNA]</scope>
    <source>
        <strain evidence="1">SpSt-125</strain>
    </source>
</reference>